<dbReference type="Proteomes" id="UP001205920">
    <property type="component" value="Unassembled WGS sequence"/>
</dbReference>
<comment type="caution">
    <text evidence="1">The sequence shown here is derived from an EMBL/GenBank/DDBJ whole genome shotgun (WGS) entry which is preliminary data.</text>
</comment>
<proteinExistence type="predicted"/>
<dbReference type="SUPFAM" id="SSF46785">
    <property type="entry name" value="Winged helix' DNA-binding domain"/>
    <property type="match status" value="1"/>
</dbReference>
<gene>
    <name evidence="1" type="ORF">JMN37_04945</name>
</gene>
<evidence type="ECO:0000313" key="1">
    <source>
        <dbReference type="EMBL" id="MCO6394328.1"/>
    </source>
</evidence>
<reference evidence="1 2" key="1">
    <citation type="submission" date="2021-01" db="EMBL/GenBank/DDBJ databases">
        <title>Identification and Characterization of Corynebacterium sp.</title>
        <authorList>
            <person name="Luo Q."/>
            <person name="Qu P."/>
            <person name="Chen Q."/>
        </authorList>
    </citation>
    <scope>NUCLEOTIDE SEQUENCE [LARGE SCALE GENOMIC DNA]</scope>
    <source>
        <strain evidence="1 2">MC-18</strain>
    </source>
</reference>
<name>A0AAW5HVN4_9CORY</name>
<dbReference type="InterPro" id="IPR036388">
    <property type="entry name" value="WH-like_DNA-bd_sf"/>
</dbReference>
<evidence type="ECO:0000313" key="2">
    <source>
        <dbReference type="Proteomes" id="UP001205920"/>
    </source>
</evidence>
<dbReference type="RefSeq" id="WP_083290936.1">
    <property type="nucleotide sequence ID" value="NZ_JAEUWV010000004.1"/>
</dbReference>
<sequence>MNSATPPQPTTDLMDRAAELSVKQREVLDRLALHPHGAQVGDLAKEMGMHPNTIRGHLDELLARDLVQVTTAPSEGRGRPSNIFHTRTPHHSTVTREYIGLVRTMAECLTEGDTEKAREIGRQWARQTHNGREVQSDASGASQLNALIAILRDLGFDPSYPNQSGNIGLNACPFTTVGVSAPSSVICALHAGYLDELSGGIVHKLLPYSRPSQCEIEL</sequence>
<dbReference type="InterPro" id="IPR036390">
    <property type="entry name" value="WH_DNA-bd_sf"/>
</dbReference>
<protein>
    <submittedName>
        <fullName evidence="1">MarR family transcriptional regulator</fullName>
    </submittedName>
</protein>
<dbReference type="AlphaFoldDB" id="A0AAW5HVN4"/>
<dbReference type="EMBL" id="JAEUWV010000004">
    <property type="protein sequence ID" value="MCO6394328.1"/>
    <property type="molecule type" value="Genomic_DNA"/>
</dbReference>
<organism evidence="1 2">
    <name type="scientific">Corynebacterium lipophilum</name>
    <dbReference type="NCBI Taxonomy" id="2804918"/>
    <lineage>
        <taxon>Bacteria</taxon>
        <taxon>Bacillati</taxon>
        <taxon>Actinomycetota</taxon>
        <taxon>Actinomycetes</taxon>
        <taxon>Mycobacteriales</taxon>
        <taxon>Corynebacteriaceae</taxon>
        <taxon>Corynebacterium</taxon>
    </lineage>
</organism>
<dbReference type="Gene3D" id="1.10.10.10">
    <property type="entry name" value="Winged helix-like DNA-binding domain superfamily/Winged helix DNA-binding domain"/>
    <property type="match status" value="1"/>
</dbReference>
<keyword evidence="2" id="KW-1185">Reference proteome</keyword>
<accession>A0AAW5HVN4</accession>